<keyword evidence="5" id="KW-0653">Protein transport</keyword>
<proteinExistence type="predicted"/>
<dbReference type="InterPro" id="IPR040122">
    <property type="entry name" value="Importin_beta"/>
</dbReference>
<evidence type="ECO:0000256" key="5">
    <source>
        <dbReference type="ARBA" id="ARBA00022927"/>
    </source>
</evidence>
<keyword evidence="9" id="KW-1185">Reference proteome</keyword>
<evidence type="ECO:0000256" key="6">
    <source>
        <dbReference type="PROSITE-ProRule" id="PRU00103"/>
    </source>
</evidence>
<sequence>MVAGWSLFILRTGNPENACPPEAPPQGKTKGQSLLAEEVLRGEKEETRQLAAVLLRRKAAKFFSSLQPNQQSEFTESLVGRLGCEPSKPVRHSLAYVESGDGTETFFDELLHIFQQALTISNNNPALAGPALEGLRGLAEDAVEPSQQKKLFALLPGVTAVIEKAFQPEGDESVAMGALELIDDLAAGPRSHTLGSQAEASRYADEGLEEGGCRVQYVKDLVLCKGGFVPKLLDVLVEMAAQPDEPGCAVLEDEDDEDEELNPHRLACQTVDAIAVALPNKHICKPLLQRLEAYIHPTAPRTPEQEVLQQRAALTCIGIMSEGCEAALRGKLKAFMPFLIPLLQHSHPAVAAAAALCFGQFAGQAFMRTVVAPVVSVSAAEYLQPEIMQYQSQVLPLLLQQLDNPNRLVQHKACYALDVLLESMGPDDLAPVVGPVVQKLVDTLQRTPSDSVREVCLSAIRSAAVASVAEEDDGEARPQGTPRPFDPYAADLFRLLEDIIRSPTVPRGNSGGAGTAAAGCSPATKARAIGVIGGLVKGLSPQCYQQQLRQLLQLVVQQVDGGEGQGEAAQESAHEIRDEAFACFRDVSSALKEEFVPFLEDVMVRVLASLFSSEGFTSPEEPGDFDLGDSGDESTGAGRELQIRDGYLDELDSAAFCLRSLWENCGGHCMKYLQKTCEAIEVLKTHFHDAARQQASFLIAAVLLAAHKTLANPQEQHSQQQAQGTVQCMQPHVLQLWKTQLYPLLFAIISEDVDKETVGDAFSALGTVLEGVGPAAIYSAEQRESLLLQCSNLLRGKHICQLNQDVDEVFREMQGSAVQYAESPAVLKAVGSGISQEEDEDCRRNACFCLSVIYEDLNKSEQSTVDNACSAVASMLLHAPPSGLPMGDVVRVFLSSLPLQADREESKTVLQALLHLAATQSDIVLQNSEQFMFACACEASFPGAARRIGSELTASAQQLLQEMCKNPQLPSGTLDALATRLQSKPYALAFLRQ</sequence>
<evidence type="ECO:0000256" key="7">
    <source>
        <dbReference type="SAM" id="MobiDB-lite"/>
    </source>
</evidence>
<feature type="repeat" description="HEAT" evidence="6">
    <location>
        <begin position="394"/>
        <end position="431"/>
    </location>
</feature>
<dbReference type="PANTHER" id="PTHR10527">
    <property type="entry name" value="IMPORTIN BETA"/>
    <property type="match status" value="1"/>
</dbReference>
<evidence type="ECO:0000256" key="3">
    <source>
        <dbReference type="ARBA" id="ARBA00022490"/>
    </source>
</evidence>
<dbReference type="VEuPathDB" id="ToxoDB:LOC34621175"/>
<dbReference type="InParanoid" id="A0A1D3CZG7"/>
<keyword evidence="4" id="KW-0677">Repeat</keyword>
<dbReference type="GO" id="GO:0005737">
    <property type="term" value="C:cytoplasm"/>
    <property type="evidence" value="ECO:0007669"/>
    <property type="project" value="UniProtKB-SubCell"/>
</dbReference>
<evidence type="ECO:0000313" key="9">
    <source>
        <dbReference type="Proteomes" id="UP000095192"/>
    </source>
</evidence>
<dbReference type="SUPFAM" id="SSF48371">
    <property type="entry name" value="ARM repeat"/>
    <property type="match status" value="1"/>
</dbReference>
<dbReference type="Proteomes" id="UP000095192">
    <property type="component" value="Unassembled WGS sequence"/>
</dbReference>
<protein>
    <submittedName>
        <fullName evidence="8">Heat repeat-containing protein</fullName>
    </submittedName>
</protein>
<gene>
    <name evidence="8" type="ORF">cyc_04673</name>
</gene>
<keyword evidence="3" id="KW-0963">Cytoplasm</keyword>
<comment type="caution">
    <text evidence="8">The sequence shown here is derived from an EMBL/GenBank/DDBJ whole genome shotgun (WGS) entry which is preliminary data.</text>
</comment>
<dbReference type="GO" id="GO:0006606">
    <property type="term" value="P:protein import into nucleus"/>
    <property type="evidence" value="ECO:0007669"/>
    <property type="project" value="InterPro"/>
</dbReference>
<evidence type="ECO:0000256" key="1">
    <source>
        <dbReference type="ARBA" id="ARBA00004496"/>
    </source>
</evidence>
<organism evidence="8 9">
    <name type="scientific">Cyclospora cayetanensis</name>
    <dbReference type="NCBI Taxonomy" id="88456"/>
    <lineage>
        <taxon>Eukaryota</taxon>
        <taxon>Sar</taxon>
        <taxon>Alveolata</taxon>
        <taxon>Apicomplexa</taxon>
        <taxon>Conoidasida</taxon>
        <taxon>Coccidia</taxon>
        <taxon>Eucoccidiorida</taxon>
        <taxon>Eimeriorina</taxon>
        <taxon>Eimeriidae</taxon>
        <taxon>Cyclospora</taxon>
    </lineage>
</organism>
<comment type="subcellular location">
    <subcellularLocation>
        <location evidence="1">Cytoplasm</location>
    </subcellularLocation>
</comment>
<accession>A0A1D3CZG7</accession>
<evidence type="ECO:0000256" key="4">
    <source>
        <dbReference type="ARBA" id="ARBA00022737"/>
    </source>
</evidence>
<dbReference type="InterPro" id="IPR011989">
    <property type="entry name" value="ARM-like"/>
</dbReference>
<dbReference type="AlphaFoldDB" id="A0A1D3CZG7"/>
<keyword evidence="2" id="KW-0813">Transport</keyword>
<dbReference type="Pfam" id="PF13513">
    <property type="entry name" value="HEAT_EZ"/>
    <property type="match status" value="1"/>
</dbReference>
<name>A0A1D3CZG7_9EIME</name>
<dbReference type="EMBL" id="JROU02001405">
    <property type="protein sequence ID" value="OEH76590.1"/>
    <property type="molecule type" value="Genomic_DNA"/>
</dbReference>
<evidence type="ECO:0000313" key="8">
    <source>
        <dbReference type="EMBL" id="OEH76590.1"/>
    </source>
</evidence>
<evidence type="ECO:0000256" key="2">
    <source>
        <dbReference type="ARBA" id="ARBA00022448"/>
    </source>
</evidence>
<reference evidence="8 9" key="1">
    <citation type="journal article" date="2016" name="BMC Genomics">
        <title>Comparative genomics reveals Cyclospora cayetanensis possesses coccidia-like metabolism and invasion components but unique surface antigens.</title>
        <authorList>
            <person name="Liu S."/>
            <person name="Wang L."/>
            <person name="Zheng H."/>
            <person name="Xu Z."/>
            <person name="Roellig D.M."/>
            <person name="Li N."/>
            <person name="Frace M.A."/>
            <person name="Tang K."/>
            <person name="Arrowood M.J."/>
            <person name="Moss D.M."/>
            <person name="Zhang L."/>
            <person name="Feng Y."/>
            <person name="Xiao L."/>
        </authorList>
    </citation>
    <scope>NUCLEOTIDE SEQUENCE [LARGE SCALE GENOMIC DNA]</scope>
    <source>
        <strain evidence="8 9">CHN_HEN01</strain>
    </source>
</reference>
<feature type="region of interest" description="Disordered" evidence="7">
    <location>
        <begin position="616"/>
        <end position="636"/>
    </location>
</feature>
<dbReference type="InterPro" id="IPR016024">
    <property type="entry name" value="ARM-type_fold"/>
</dbReference>
<dbReference type="PROSITE" id="PS50077">
    <property type="entry name" value="HEAT_REPEAT"/>
    <property type="match status" value="1"/>
</dbReference>
<dbReference type="InterPro" id="IPR021133">
    <property type="entry name" value="HEAT_type_2"/>
</dbReference>
<dbReference type="Gene3D" id="1.25.10.10">
    <property type="entry name" value="Leucine-rich Repeat Variant"/>
    <property type="match status" value="2"/>
</dbReference>
<dbReference type="VEuPathDB" id="ToxoDB:cyc_04673"/>
<feature type="compositionally biased region" description="Acidic residues" evidence="7">
    <location>
        <begin position="621"/>
        <end position="632"/>
    </location>
</feature>